<organism evidence="2 3">
    <name type="scientific">Geodermatophilus poikilotrophus</name>
    <dbReference type="NCBI Taxonomy" id="1333667"/>
    <lineage>
        <taxon>Bacteria</taxon>
        <taxon>Bacillati</taxon>
        <taxon>Actinomycetota</taxon>
        <taxon>Actinomycetes</taxon>
        <taxon>Geodermatophilales</taxon>
        <taxon>Geodermatophilaceae</taxon>
        <taxon>Geodermatophilus</taxon>
    </lineage>
</organism>
<dbReference type="EMBL" id="FOIE01000004">
    <property type="protein sequence ID" value="SET33216.1"/>
    <property type="molecule type" value="Genomic_DNA"/>
</dbReference>
<accession>A0A1I0DMX2</accession>
<dbReference type="AlphaFoldDB" id="A0A1I0DMX2"/>
<reference evidence="3" key="1">
    <citation type="submission" date="2016-10" db="EMBL/GenBank/DDBJ databases">
        <authorList>
            <person name="Varghese N."/>
            <person name="Submissions S."/>
        </authorList>
    </citation>
    <scope>NUCLEOTIDE SEQUENCE [LARGE SCALE GENOMIC DNA]</scope>
    <source>
        <strain evidence="3">DSM 44209</strain>
    </source>
</reference>
<gene>
    <name evidence="2" type="ORF">SAMN04488546_2002</name>
</gene>
<sequence>MRADRLLLATCNRSRGDGTRYGRTGEVSHEDRARRGNGTDGPWSLNESLGIPAPPWWTRDWLGPQ</sequence>
<name>A0A1I0DMX2_9ACTN</name>
<evidence type="ECO:0000256" key="1">
    <source>
        <dbReference type="SAM" id="MobiDB-lite"/>
    </source>
</evidence>
<protein>
    <submittedName>
        <fullName evidence="2">Uncharacterized protein</fullName>
    </submittedName>
</protein>
<dbReference type="Proteomes" id="UP000198507">
    <property type="component" value="Unassembled WGS sequence"/>
</dbReference>
<evidence type="ECO:0000313" key="3">
    <source>
        <dbReference type="Proteomes" id="UP000198507"/>
    </source>
</evidence>
<evidence type="ECO:0000313" key="2">
    <source>
        <dbReference type="EMBL" id="SET33216.1"/>
    </source>
</evidence>
<proteinExistence type="predicted"/>
<feature type="region of interest" description="Disordered" evidence="1">
    <location>
        <begin position="13"/>
        <end position="49"/>
    </location>
</feature>
<keyword evidence="3" id="KW-1185">Reference proteome</keyword>